<feature type="compositionally biased region" description="Polar residues" evidence="1">
    <location>
        <begin position="536"/>
        <end position="545"/>
    </location>
</feature>
<feature type="region of interest" description="Disordered" evidence="1">
    <location>
        <begin position="536"/>
        <end position="561"/>
    </location>
</feature>
<evidence type="ECO:0000313" key="4">
    <source>
        <dbReference type="Proteomes" id="UP000050761"/>
    </source>
</evidence>
<name>A0A183GD66_HELPZ</name>
<keyword evidence="4" id="KW-1185">Reference proteome</keyword>
<dbReference type="WBParaSite" id="HPBE_0002016701-mRNA-1">
    <property type="protein sequence ID" value="HPBE_0002016701-mRNA-1"/>
    <property type="gene ID" value="HPBE_0002016701"/>
</dbReference>
<evidence type="ECO:0000259" key="2">
    <source>
        <dbReference type="Pfam" id="PF18129"/>
    </source>
</evidence>
<proteinExistence type="predicted"/>
<dbReference type="Pfam" id="PF18129">
    <property type="entry name" value="SH3_12"/>
    <property type="match status" value="1"/>
</dbReference>
<sequence length="561" mass="62279">LEKSHTPDDAYLASDVWESEAKREVIAVQLAVQERVTDLKEFLSGIPTHGCEKQEGGTQYADRFIIGFEVFLDMLQWDLCGENRNVADYTRRLENGYWQYSVLCVQLLSGYRNKFRDLFSFLEKSHTPDDAYLASDVWESEAKREVIAVQLAVQERVTDLKEFLSGIPTHGCEKQEGGTQYADRFIIGQIENAIKQVPKKQWGFRKCSINPSVLYRAELYDGKSCADPDADFLLLDRVVYTLQGTSVPFGSHGTVVGLSSGSVEVLFDHEFNSGYKIRGAMNSGSRVPKTSLINITYGKTRKGHVVEPAEKLKSRGDSQFIRRKDKRLFAGKECHTSKTKEPESQSASKFLESFSFRPEVSGNNHTNKAQSVTLSSRCLMSNPSFGAPTLLKEVVESELARVLGIKTPKRAADSEDKKSTTALLKLLNKPSPENVPHVHSGEANVKPSVGGHSAAFTKLFPQTPPQTDENIVCPMVLSVMQAQTSAKSEVHPVRTPLPLRGGRGFYRGDAFRRPPVIPRNFVPFSLLPPVHLTTNRVSPGPSVQQCKDPKLTDLKPSSVGS</sequence>
<dbReference type="InterPro" id="IPR041385">
    <property type="entry name" value="SH3_12"/>
</dbReference>
<organism evidence="4 5">
    <name type="scientific">Heligmosomoides polygyrus</name>
    <name type="common">Parasitic roundworm</name>
    <dbReference type="NCBI Taxonomy" id="6339"/>
    <lineage>
        <taxon>Eukaryota</taxon>
        <taxon>Metazoa</taxon>
        <taxon>Ecdysozoa</taxon>
        <taxon>Nematoda</taxon>
        <taxon>Chromadorea</taxon>
        <taxon>Rhabditida</taxon>
        <taxon>Rhabditina</taxon>
        <taxon>Rhabditomorpha</taxon>
        <taxon>Strongyloidea</taxon>
        <taxon>Heligmosomidae</taxon>
        <taxon>Heligmosomoides</taxon>
    </lineage>
</organism>
<dbReference type="Pfam" id="PF18334">
    <property type="entry name" value="XRN1_D2_D3"/>
    <property type="match status" value="1"/>
</dbReference>
<evidence type="ECO:0000313" key="5">
    <source>
        <dbReference type="WBParaSite" id="HPBE_0002016701-mRNA-1"/>
    </source>
</evidence>
<accession>A0A183GD66</accession>
<protein>
    <submittedName>
        <fullName evidence="5">SH3_12 domain-containing protein</fullName>
    </submittedName>
</protein>
<reference evidence="5" key="1">
    <citation type="submission" date="2019-09" db="UniProtKB">
        <authorList>
            <consortium name="WormBaseParasite"/>
        </authorList>
    </citation>
    <scope>IDENTIFICATION</scope>
</reference>
<evidence type="ECO:0000259" key="3">
    <source>
        <dbReference type="Pfam" id="PF18334"/>
    </source>
</evidence>
<feature type="domain" description="Exoribonuclease Xrn1 D2/D3" evidence="3">
    <location>
        <begin position="84"/>
        <end position="200"/>
    </location>
</feature>
<dbReference type="Gene3D" id="2.30.30.750">
    <property type="match status" value="1"/>
</dbReference>
<feature type="domain" description="5'-3' exoribonuclease 1 SH3-like" evidence="2">
    <location>
        <begin position="231"/>
        <end position="294"/>
    </location>
</feature>
<dbReference type="InterPro" id="IPR047008">
    <property type="entry name" value="XRN1_SH3_sf"/>
</dbReference>
<evidence type="ECO:0000256" key="1">
    <source>
        <dbReference type="SAM" id="MobiDB-lite"/>
    </source>
</evidence>
<dbReference type="Proteomes" id="UP000050761">
    <property type="component" value="Unassembled WGS sequence"/>
</dbReference>
<dbReference type="InterPro" id="IPR041106">
    <property type="entry name" value="XRN1_D2_D3"/>
</dbReference>
<dbReference type="AlphaFoldDB" id="A0A183GD66"/>